<organism evidence="1 2">
    <name type="scientific">Collimonas pratensis</name>
    <dbReference type="NCBI Taxonomy" id="279113"/>
    <lineage>
        <taxon>Bacteria</taxon>
        <taxon>Pseudomonadati</taxon>
        <taxon>Pseudomonadota</taxon>
        <taxon>Betaproteobacteria</taxon>
        <taxon>Burkholderiales</taxon>
        <taxon>Oxalobacteraceae</taxon>
        <taxon>Collimonas</taxon>
    </lineage>
</organism>
<evidence type="ECO:0000313" key="2">
    <source>
        <dbReference type="Proteomes" id="UP000074561"/>
    </source>
</evidence>
<dbReference type="EMBL" id="CP013234">
    <property type="protein sequence ID" value="AMP05225.1"/>
    <property type="molecule type" value="Genomic_DNA"/>
</dbReference>
<proteinExistence type="predicted"/>
<sequence>MKIECLSCCNMSPAETSRLAFCHTQVFYGQQKNRRSL</sequence>
<dbReference type="KEGG" id="cpra:CPter91_2879"/>
<reference evidence="1 2" key="1">
    <citation type="submission" date="2015-11" db="EMBL/GenBank/DDBJ databases">
        <title>Exploring the genomic traits of fungus-feeding bacterial genus Collimonas.</title>
        <authorList>
            <person name="Song C."/>
            <person name="Schmidt R."/>
            <person name="de Jager V."/>
            <person name="Krzyzanowska D."/>
            <person name="Jongedijk E."/>
            <person name="Cankar K."/>
            <person name="Beekwilder J."/>
            <person name="van Veen A."/>
            <person name="de Boer W."/>
            <person name="van Veen J.A."/>
            <person name="Garbeva P."/>
        </authorList>
    </citation>
    <scope>NUCLEOTIDE SEQUENCE [LARGE SCALE GENOMIC DNA]</scope>
    <source>
        <strain evidence="1 2">Ter91</strain>
    </source>
</reference>
<accession>A0A127Q5Z3</accession>
<protein>
    <submittedName>
        <fullName evidence="1">Uncharacterized protein</fullName>
    </submittedName>
</protein>
<dbReference type="Proteomes" id="UP000074561">
    <property type="component" value="Chromosome"/>
</dbReference>
<dbReference type="PATRIC" id="fig|279113.9.peg.2843"/>
<name>A0A127Q5Z3_9BURK</name>
<dbReference type="AlphaFoldDB" id="A0A127Q5Z3"/>
<gene>
    <name evidence="1" type="ORF">CPter91_2879</name>
</gene>
<evidence type="ECO:0000313" key="1">
    <source>
        <dbReference type="EMBL" id="AMP05225.1"/>
    </source>
</evidence>